<gene>
    <name evidence="2" type="primary">RvY_11269-1</name>
    <name evidence="2" type="synonym">RvY_11269.1</name>
    <name evidence="2" type="ORF">RvY_11269</name>
</gene>
<reference evidence="2 3" key="1">
    <citation type="journal article" date="2016" name="Nat. Commun.">
        <title>Extremotolerant tardigrade genome and improved radiotolerance of human cultured cells by tardigrade-unique protein.</title>
        <authorList>
            <person name="Hashimoto T."/>
            <person name="Horikawa D.D."/>
            <person name="Saito Y."/>
            <person name="Kuwahara H."/>
            <person name="Kozuka-Hata H."/>
            <person name="Shin-I T."/>
            <person name="Minakuchi Y."/>
            <person name="Ohishi K."/>
            <person name="Motoyama A."/>
            <person name="Aizu T."/>
            <person name="Enomoto A."/>
            <person name="Kondo K."/>
            <person name="Tanaka S."/>
            <person name="Hara Y."/>
            <person name="Koshikawa S."/>
            <person name="Sagara H."/>
            <person name="Miura T."/>
            <person name="Yokobori S."/>
            <person name="Miyagawa K."/>
            <person name="Suzuki Y."/>
            <person name="Kubo T."/>
            <person name="Oyama M."/>
            <person name="Kohara Y."/>
            <person name="Fujiyama A."/>
            <person name="Arakawa K."/>
            <person name="Katayama T."/>
            <person name="Toyoda A."/>
            <person name="Kunieda T."/>
        </authorList>
    </citation>
    <scope>NUCLEOTIDE SEQUENCE [LARGE SCALE GENOMIC DNA]</scope>
    <source>
        <strain evidence="2 3">YOKOZUNA-1</strain>
    </source>
</reference>
<sequence>MSKRNREYHCGHEREDMANQSIETKAELGSISIKRLDQLYWSADCPQASYELYGSGQDIAGCPQNGPKSSVEVLSPWRRYHSDVDAPGDEMPSLEHVRSNRGSYGHDRRDHRN</sequence>
<evidence type="ECO:0000313" key="2">
    <source>
        <dbReference type="EMBL" id="GAV00420.1"/>
    </source>
</evidence>
<organism evidence="2 3">
    <name type="scientific">Ramazzottius varieornatus</name>
    <name type="common">Water bear</name>
    <name type="synonym">Tardigrade</name>
    <dbReference type="NCBI Taxonomy" id="947166"/>
    <lineage>
        <taxon>Eukaryota</taxon>
        <taxon>Metazoa</taxon>
        <taxon>Ecdysozoa</taxon>
        <taxon>Tardigrada</taxon>
        <taxon>Eutardigrada</taxon>
        <taxon>Parachela</taxon>
        <taxon>Hypsibioidea</taxon>
        <taxon>Ramazzottiidae</taxon>
        <taxon>Ramazzottius</taxon>
    </lineage>
</organism>
<feature type="compositionally biased region" description="Basic and acidic residues" evidence="1">
    <location>
        <begin position="93"/>
        <end position="113"/>
    </location>
</feature>
<dbReference type="AlphaFoldDB" id="A0A1D1VFM0"/>
<dbReference type="EMBL" id="BDGG01000006">
    <property type="protein sequence ID" value="GAV00420.1"/>
    <property type="molecule type" value="Genomic_DNA"/>
</dbReference>
<proteinExistence type="predicted"/>
<feature type="region of interest" description="Disordered" evidence="1">
    <location>
        <begin position="82"/>
        <end position="113"/>
    </location>
</feature>
<evidence type="ECO:0000313" key="3">
    <source>
        <dbReference type="Proteomes" id="UP000186922"/>
    </source>
</evidence>
<keyword evidence="3" id="KW-1185">Reference proteome</keyword>
<accession>A0A1D1VFM0</accession>
<evidence type="ECO:0000256" key="1">
    <source>
        <dbReference type="SAM" id="MobiDB-lite"/>
    </source>
</evidence>
<dbReference type="Proteomes" id="UP000186922">
    <property type="component" value="Unassembled WGS sequence"/>
</dbReference>
<comment type="caution">
    <text evidence="2">The sequence shown here is derived from an EMBL/GenBank/DDBJ whole genome shotgun (WGS) entry which is preliminary data.</text>
</comment>
<name>A0A1D1VFM0_RAMVA</name>
<protein>
    <submittedName>
        <fullName evidence="2">Uncharacterized protein</fullName>
    </submittedName>
</protein>